<feature type="non-terminal residue" evidence="3">
    <location>
        <position position="212"/>
    </location>
</feature>
<feature type="coiled-coil region" evidence="1">
    <location>
        <begin position="72"/>
        <end position="117"/>
    </location>
</feature>
<organism evidence="3 4">
    <name type="scientific">Prorocentrum cordatum</name>
    <dbReference type="NCBI Taxonomy" id="2364126"/>
    <lineage>
        <taxon>Eukaryota</taxon>
        <taxon>Sar</taxon>
        <taxon>Alveolata</taxon>
        <taxon>Dinophyceae</taxon>
        <taxon>Prorocentrales</taxon>
        <taxon>Prorocentraceae</taxon>
        <taxon>Prorocentrum</taxon>
    </lineage>
</organism>
<dbReference type="Proteomes" id="UP001189429">
    <property type="component" value="Unassembled WGS sequence"/>
</dbReference>
<name>A0ABN9QI52_9DINO</name>
<gene>
    <name evidence="3" type="ORF">PCOR1329_LOCUS12156</name>
</gene>
<evidence type="ECO:0000256" key="1">
    <source>
        <dbReference type="SAM" id="Coils"/>
    </source>
</evidence>
<evidence type="ECO:0000313" key="4">
    <source>
        <dbReference type="Proteomes" id="UP001189429"/>
    </source>
</evidence>
<dbReference type="EMBL" id="CAUYUJ010003536">
    <property type="protein sequence ID" value="CAK0805700.1"/>
    <property type="molecule type" value="Genomic_DNA"/>
</dbReference>
<sequence>MLPARQPRRRASVGGPQAPPTPFPSEPHCAAAAPAAAPDCAAAPEARGSSAAGAPRASASEAHDDATAAALQELLEEIRRSLHQRLDRLERRLEEHIEAAEARSARLEGEVRVLSGACGSSGPQLERGGPPPPAVSPELCCSLSGCATSQAGGAPRADGPLHGLPQPRPAPARQVQLPGARAACGGVEDPGRAPPAGPAGLGAAVPPPAAAR</sequence>
<evidence type="ECO:0000313" key="3">
    <source>
        <dbReference type="EMBL" id="CAK0805700.1"/>
    </source>
</evidence>
<proteinExistence type="predicted"/>
<feature type="compositionally biased region" description="Basic residues" evidence="2">
    <location>
        <begin position="1"/>
        <end position="11"/>
    </location>
</feature>
<feature type="region of interest" description="Disordered" evidence="2">
    <location>
        <begin position="149"/>
        <end position="212"/>
    </location>
</feature>
<accession>A0ABN9QI52</accession>
<keyword evidence="4" id="KW-1185">Reference proteome</keyword>
<keyword evidence="1" id="KW-0175">Coiled coil</keyword>
<reference evidence="3" key="1">
    <citation type="submission" date="2023-10" db="EMBL/GenBank/DDBJ databases">
        <authorList>
            <person name="Chen Y."/>
            <person name="Shah S."/>
            <person name="Dougan E. K."/>
            <person name="Thang M."/>
            <person name="Chan C."/>
        </authorList>
    </citation>
    <scope>NUCLEOTIDE SEQUENCE [LARGE SCALE GENOMIC DNA]</scope>
</reference>
<protein>
    <submittedName>
        <fullName evidence="3">Uncharacterized protein</fullName>
    </submittedName>
</protein>
<feature type="compositionally biased region" description="Low complexity" evidence="2">
    <location>
        <begin position="30"/>
        <end position="60"/>
    </location>
</feature>
<feature type="region of interest" description="Disordered" evidence="2">
    <location>
        <begin position="1"/>
        <end position="65"/>
    </location>
</feature>
<comment type="caution">
    <text evidence="3">The sequence shown here is derived from an EMBL/GenBank/DDBJ whole genome shotgun (WGS) entry which is preliminary data.</text>
</comment>
<evidence type="ECO:0000256" key="2">
    <source>
        <dbReference type="SAM" id="MobiDB-lite"/>
    </source>
</evidence>